<dbReference type="InterPro" id="IPR006683">
    <property type="entry name" value="Thioestr_dom"/>
</dbReference>
<gene>
    <name evidence="4" type="ORF">PRVXT_002005</name>
</gene>
<evidence type="ECO:0000259" key="3">
    <source>
        <dbReference type="PROSITE" id="PS51371"/>
    </source>
</evidence>
<feature type="domain" description="CBS" evidence="3">
    <location>
        <begin position="255"/>
        <end position="311"/>
    </location>
</feature>
<dbReference type="InterPro" id="IPR029069">
    <property type="entry name" value="HotDog_dom_sf"/>
</dbReference>
<dbReference type="EMBL" id="CP158367">
    <property type="protein sequence ID" value="XBX73986.1"/>
    <property type="molecule type" value="Genomic_DNA"/>
</dbReference>
<dbReference type="SUPFAM" id="SSF54637">
    <property type="entry name" value="Thioesterase/thiol ester dehydrase-isomerase"/>
    <property type="match status" value="1"/>
</dbReference>
<organism evidence="4">
    <name type="scientific">Proteinivorax tanatarense</name>
    <dbReference type="NCBI Taxonomy" id="1260629"/>
    <lineage>
        <taxon>Bacteria</taxon>
        <taxon>Bacillati</taxon>
        <taxon>Bacillota</taxon>
        <taxon>Clostridia</taxon>
        <taxon>Eubacteriales</taxon>
        <taxon>Proteinivoracaceae</taxon>
        <taxon>Proteinivorax</taxon>
    </lineage>
</organism>
<reference evidence="4" key="2">
    <citation type="submission" date="2024-06" db="EMBL/GenBank/DDBJ databases">
        <authorList>
            <person name="Petrova K.O."/>
            <person name="Toshchakov S.V."/>
            <person name="Boltjanskaja Y.V."/>
            <person name="Kevbrin V."/>
        </authorList>
    </citation>
    <scope>NUCLEOTIDE SEQUENCE</scope>
    <source>
        <strain evidence="4">Z-910T</strain>
    </source>
</reference>
<dbReference type="CDD" id="cd04596">
    <property type="entry name" value="CBS_pair_DRTGG_assoc"/>
    <property type="match status" value="1"/>
</dbReference>
<name>A0AAU7VIZ7_9FIRM</name>
<dbReference type="InterPro" id="IPR036390">
    <property type="entry name" value="WH_DNA-bd_sf"/>
</dbReference>
<dbReference type="Gene3D" id="3.90.1280.20">
    <property type="match status" value="1"/>
</dbReference>
<evidence type="ECO:0000256" key="2">
    <source>
        <dbReference type="PROSITE-ProRule" id="PRU00703"/>
    </source>
</evidence>
<dbReference type="Pfam" id="PF00571">
    <property type="entry name" value="CBS"/>
    <property type="match status" value="2"/>
</dbReference>
<sequence>MPDTKHKKIIEYIENLPIGCKISVRKIANELHVSEGTAYRAIKEAESMGYVTTMPRVGTVRIKRKGKEHIEQLTFAEIVNIVEGIVLGGREGLYKTLNRFVIGAMEIDAMIKYIDPNNLLIVGNRFEAQKKALEKGAAVLITGGFDVEPEIKNIADKKNLPLIQTTYDTFTIATIINRAIYDRLIKKDIVLVEDIWVKEPEYLLSSDTVEKWNKKVKETTHTRFPVVDEERKVVGIVTAKDVAETNIDTTIEKVMTKNPTVTTIDNSLSSVAHTMVWQGIELIPVINSKKELIGVVSRQDVMKALQHGQKQPQVGLTLSDMVLSEFKEEKISDGVRMSGKITPIMTNHLGGASNGVLMTLLTHTAYSTMQNVTYIDTVTENIVIYFLKPVQIETELVLEGKVFEFGRKTSKVEVCAYCNKELVCKAIISLRVMEE</sequence>
<dbReference type="Gene3D" id="3.10.129.10">
    <property type="entry name" value="Hotdog Thioesterase"/>
    <property type="match status" value="1"/>
</dbReference>
<dbReference type="SMART" id="SM00116">
    <property type="entry name" value="CBS"/>
    <property type="match status" value="2"/>
</dbReference>
<dbReference type="SUPFAM" id="SSF75138">
    <property type="entry name" value="HprK N-terminal domain-like"/>
    <property type="match status" value="1"/>
</dbReference>
<evidence type="ECO:0000313" key="4">
    <source>
        <dbReference type="EMBL" id="XBX73986.1"/>
    </source>
</evidence>
<dbReference type="InterPro" id="IPR046342">
    <property type="entry name" value="CBS_dom_sf"/>
</dbReference>
<dbReference type="SUPFAM" id="SSF46785">
    <property type="entry name" value="Winged helix' DNA-binding domain"/>
    <property type="match status" value="1"/>
</dbReference>
<dbReference type="Pfam" id="PF13412">
    <property type="entry name" value="HTH_24"/>
    <property type="match status" value="1"/>
</dbReference>
<dbReference type="Gene3D" id="3.40.1390.20">
    <property type="entry name" value="HprK N-terminal domain-like"/>
    <property type="match status" value="1"/>
</dbReference>
<dbReference type="PANTHER" id="PTHR43080">
    <property type="entry name" value="CBS DOMAIN-CONTAINING PROTEIN CBSX3, MITOCHONDRIAL"/>
    <property type="match status" value="1"/>
</dbReference>
<evidence type="ECO:0000256" key="1">
    <source>
        <dbReference type="ARBA" id="ARBA00023122"/>
    </source>
</evidence>
<protein>
    <submittedName>
        <fullName evidence="4">DRTGG domain-containing protein</fullName>
    </submittedName>
</protein>
<dbReference type="InterPro" id="IPR036388">
    <property type="entry name" value="WH-like_DNA-bd_sf"/>
</dbReference>
<dbReference type="Gene3D" id="3.10.580.10">
    <property type="entry name" value="CBS-domain"/>
    <property type="match status" value="2"/>
</dbReference>
<dbReference type="PANTHER" id="PTHR43080:SF2">
    <property type="entry name" value="CBS DOMAIN-CONTAINING PROTEIN"/>
    <property type="match status" value="1"/>
</dbReference>
<dbReference type="Gene3D" id="1.10.10.10">
    <property type="entry name" value="Winged helix-like DNA-binding domain superfamily/Winged helix DNA-binding domain"/>
    <property type="match status" value="1"/>
</dbReference>
<dbReference type="SUPFAM" id="SSF54631">
    <property type="entry name" value="CBS-domain pair"/>
    <property type="match status" value="1"/>
</dbReference>
<keyword evidence="1 2" id="KW-0129">CBS domain</keyword>
<feature type="domain" description="CBS" evidence="3">
    <location>
        <begin position="196"/>
        <end position="253"/>
    </location>
</feature>
<dbReference type="InterPro" id="IPR000644">
    <property type="entry name" value="CBS_dom"/>
</dbReference>
<dbReference type="RefSeq" id="WP_350342747.1">
    <property type="nucleotide sequence ID" value="NZ_CP158367.1"/>
</dbReference>
<dbReference type="InterPro" id="IPR028979">
    <property type="entry name" value="Ser_kin/Pase_Hpr-like_N_sf"/>
</dbReference>
<dbReference type="AlphaFoldDB" id="A0AAU7VIZ7"/>
<reference evidence="4" key="1">
    <citation type="journal article" date="2013" name="Extremophiles">
        <title>Proteinivorax tanatarense gen. nov., sp. nov., an anaerobic, haloalkaliphilic, proteolytic bacterium isolated from a decaying algal bloom, and proposal of Proteinivoraceae fam. nov.</title>
        <authorList>
            <person name="Kevbrin V."/>
            <person name="Boltyanskaya Y."/>
            <person name="Zhilina T."/>
            <person name="Kolganova T."/>
            <person name="Lavrentjeva E."/>
            <person name="Kuznetsov B."/>
        </authorList>
    </citation>
    <scope>NUCLEOTIDE SEQUENCE</scope>
    <source>
        <strain evidence="4">Z-910T</strain>
    </source>
</reference>
<dbReference type="InterPro" id="IPR051257">
    <property type="entry name" value="Diverse_CBS-Domain"/>
</dbReference>
<dbReference type="PROSITE" id="PS51371">
    <property type="entry name" value="CBS"/>
    <property type="match status" value="2"/>
</dbReference>
<dbReference type="Pfam" id="PF07085">
    <property type="entry name" value="DRTGG"/>
    <property type="match status" value="1"/>
</dbReference>
<dbReference type="InterPro" id="IPR010766">
    <property type="entry name" value="DRTGG"/>
</dbReference>
<proteinExistence type="predicted"/>
<accession>A0AAU7VIZ7</accession>
<dbReference type="Pfam" id="PF03061">
    <property type="entry name" value="4HBT"/>
    <property type="match status" value="1"/>
</dbReference>